<dbReference type="InterPro" id="IPR013087">
    <property type="entry name" value="Znf_C2H2_type"/>
</dbReference>
<organism evidence="4">
    <name type="scientific">Schistosoma curassoni</name>
    <dbReference type="NCBI Taxonomy" id="6186"/>
    <lineage>
        <taxon>Eukaryota</taxon>
        <taxon>Metazoa</taxon>
        <taxon>Spiralia</taxon>
        <taxon>Lophotrochozoa</taxon>
        <taxon>Platyhelminthes</taxon>
        <taxon>Trematoda</taxon>
        <taxon>Digenea</taxon>
        <taxon>Strigeidida</taxon>
        <taxon>Schistosomatoidea</taxon>
        <taxon>Schistosomatidae</taxon>
        <taxon>Schistosoma</taxon>
    </lineage>
</organism>
<sequence length="422" mass="48706">MSVQSYDRKLTCSSLKRNIQLLERASGCFTCSMCSQNKGLNDGHLNYLSNVSHKPDSSTSDPEVFVSHLTKYHSNTENHLCLYCDSIVHRNYLMIHISQHLLTPSSSKSPRIFSCPSKPQCSHEFSTDRFQHMQIHWDTQHNSSSETPKLQCSQCMNTFSTLLEWGEHIKLNLCSLVHCTFPGCFVKSPSRTLILDHFRRKHTDFLDLKEETSSQLFRETSELICNHLVTTVAKLDNASQYDCTSSLTVVDQASIVNKIFSDMSSPFVFLLRCPYCDLTTIRWIYFLMHPASCTGIRAYFRNRRQESEKVLPLVYRCHIYWCSKCQVVSTEQKLIAEHVTYSHNPKIHMQSVNHFTVTELLRVQRQDTFNWFLFLSEVNESFDTSIKAKPPWETLMHWTAVPSVPMTEGPGSESRERDRGCA</sequence>
<name>A0A183KQ36_9TREM</name>
<dbReference type="EMBL" id="UZAK01039451">
    <property type="protein sequence ID" value="VDP62995.1"/>
    <property type="molecule type" value="Genomic_DNA"/>
</dbReference>
<evidence type="ECO:0000259" key="1">
    <source>
        <dbReference type="SMART" id="SM00355"/>
    </source>
</evidence>
<reference evidence="2 3" key="2">
    <citation type="submission" date="2018-11" db="EMBL/GenBank/DDBJ databases">
        <authorList>
            <consortium name="Pathogen Informatics"/>
        </authorList>
    </citation>
    <scope>NUCLEOTIDE SEQUENCE [LARGE SCALE GENOMIC DNA]</scope>
    <source>
        <strain evidence="2">Dakar</strain>
        <strain evidence="3">Dakar, Senegal</strain>
    </source>
</reference>
<accession>A0A183KQ36</accession>
<gene>
    <name evidence="2" type="ORF">SCUD_LOCUS17170</name>
</gene>
<keyword evidence="3" id="KW-1185">Reference proteome</keyword>
<dbReference type="WBParaSite" id="SCUD_0001717301-mRNA-1">
    <property type="protein sequence ID" value="SCUD_0001717301-mRNA-1"/>
    <property type="gene ID" value="SCUD_0001717301"/>
</dbReference>
<feature type="domain" description="C2H2-type" evidence="1">
    <location>
        <begin position="150"/>
        <end position="170"/>
    </location>
</feature>
<feature type="domain" description="C2H2-type" evidence="1">
    <location>
        <begin position="320"/>
        <end position="343"/>
    </location>
</feature>
<dbReference type="AlphaFoldDB" id="A0A183KQ36"/>
<feature type="domain" description="C2H2-type" evidence="1">
    <location>
        <begin position="177"/>
        <end position="202"/>
    </location>
</feature>
<evidence type="ECO:0000313" key="2">
    <source>
        <dbReference type="EMBL" id="VDP62995.1"/>
    </source>
</evidence>
<feature type="domain" description="C2H2-type" evidence="1">
    <location>
        <begin position="79"/>
        <end position="100"/>
    </location>
</feature>
<evidence type="ECO:0000313" key="3">
    <source>
        <dbReference type="Proteomes" id="UP000279833"/>
    </source>
</evidence>
<evidence type="ECO:0000313" key="4">
    <source>
        <dbReference type="WBParaSite" id="SCUD_0001717301-mRNA-1"/>
    </source>
</evidence>
<reference evidence="4" key="1">
    <citation type="submission" date="2016-06" db="UniProtKB">
        <authorList>
            <consortium name="WormBaseParasite"/>
        </authorList>
    </citation>
    <scope>IDENTIFICATION</scope>
</reference>
<protein>
    <submittedName>
        <fullName evidence="4">C2H2-type domain-containing protein</fullName>
    </submittedName>
</protein>
<dbReference type="STRING" id="6186.A0A183KQ36"/>
<dbReference type="Proteomes" id="UP000279833">
    <property type="component" value="Unassembled WGS sequence"/>
</dbReference>
<dbReference type="SMART" id="SM00355">
    <property type="entry name" value="ZnF_C2H2"/>
    <property type="match status" value="4"/>
</dbReference>
<proteinExistence type="predicted"/>